<dbReference type="EMBL" id="LSSL01001909">
    <property type="protein sequence ID" value="OLY82112.1"/>
    <property type="molecule type" value="Genomic_DNA"/>
</dbReference>
<keyword evidence="2" id="KW-1185">Reference proteome</keyword>
<organism evidence="1 2">
    <name type="scientific">Smittium mucronatum</name>
    <dbReference type="NCBI Taxonomy" id="133383"/>
    <lineage>
        <taxon>Eukaryota</taxon>
        <taxon>Fungi</taxon>
        <taxon>Fungi incertae sedis</taxon>
        <taxon>Zoopagomycota</taxon>
        <taxon>Kickxellomycotina</taxon>
        <taxon>Harpellomycetes</taxon>
        <taxon>Harpellales</taxon>
        <taxon>Legeriomycetaceae</taxon>
        <taxon>Smittium</taxon>
    </lineage>
</organism>
<evidence type="ECO:0000313" key="2">
    <source>
        <dbReference type="Proteomes" id="UP000187455"/>
    </source>
</evidence>
<proteinExistence type="predicted"/>
<dbReference type="Proteomes" id="UP000187455">
    <property type="component" value="Unassembled WGS sequence"/>
</dbReference>
<comment type="caution">
    <text evidence="1">The sequence shown here is derived from an EMBL/GenBank/DDBJ whole genome shotgun (WGS) entry which is preliminary data.</text>
</comment>
<name>A0A1R0GYX1_9FUNG</name>
<gene>
    <name evidence="1" type="ORF">AYI68_g3773</name>
</gene>
<dbReference type="AlphaFoldDB" id="A0A1R0GYX1"/>
<protein>
    <submittedName>
        <fullName evidence="1">Uncharacterized protein</fullName>
    </submittedName>
</protein>
<sequence>MSSWGIKNLILDSVLQITNAADEFGLTDLRTKCCFHVAKSLKKIIGEKKSNQFKKILYDDLWKIQLLSSQEIFEKEKNPFLMKWTDLN</sequence>
<accession>A0A1R0GYX1</accession>
<reference evidence="1 2" key="1">
    <citation type="journal article" date="2016" name="Mol. Biol. Evol.">
        <title>Genome-Wide Survey of Gut Fungi (Harpellales) Reveals the First Horizontally Transferred Ubiquitin Gene from a Mosquito Host.</title>
        <authorList>
            <person name="Wang Y."/>
            <person name="White M.M."/>
            <person name="Kvist S."/>
            <person name="Moncalvo J.M."/>
        </authorList>
    </citation>
    <scope>NUCLEOTIDE SEQUENCE [LARGE SCALE GENOMIC DNA]</scope>
    <source>
        <strain evidence="1 2">ALG-7-W6</strain>
    </source>
</reference>
<evidence type="ECO:0000313" key="1">
    <source>
        <dbReference type="EMBL" id="OLY82112.1"/>
    </source>
</evidence>